<evidence type="ECO:0000256" key="1">
    <source>
        <dbReference type="ARBA" id="ARBA00009437"/>
    </source>
</evidence>
<name>R4KCS9_CLOPA</name>
<dbReference type="Gene3D" id="1.10.10.10">
    <property type="entry name" value="Winged helix-like DNA-binding domain superfamily/Winged helix DNA-binding domain"/>
    <property type="match status" value="1"/>
</dbReference>
<dbReference type="GO" id="GO:0005829">
    <property type="term" value="C:cytosol"/>
    <property type="evidence" value="ECO:0007669"/>
    <property type="project" value="TreeGrafter"/>
</dbReference>
<dbReference type="HOGENOM" id="CLU_039613_13_0_9"/>
<dbReference type="InterPro" id="IPR036388">
    <property type="entry name" value="WH-like_DNA-bd_sf"/>
</dbReference>
<keyword evidence="7" id="KW-1185">Reference proteome</keyword>
<accession>R4KCS9</accession>
<reference evidence="6 7" key="1">
    <citation type="submission" date="2012-01" db="EMBL/GenBank/DDBJ databases">
        <title>Complete sequence of chromosome of Clostridium pasteurianum BC1.</title>
        <authorList>
            <consortium name="US DOE Joint Genome Institute"/>
            <person name="Lucas S."/>
            <person name="Han J."/>
            <person name="Lapidus A."/>
            <person name="Cheng J.-F."/>
            <person name="Goodwin L."/>
            <person name="Pitluck S."/>
            <person name="Peters L."/>
            <person name="Mikhailova N."/>
            <person name="Teshima H."/>
            <person name="Detter J.C."/>
            <person name="Han C."/>
            <person name="Tapia R."/>
            <person name="Land M."/>
            <person name="Hauser L."/>
            <person name="Kyrpides N."/>
            <person name="Ivanova N."/>
            <person name="Pagani I."/>
            <person name="Dunn J."/>
            <person name="Taghavi S."/>
            <person name="Francis A."/>
            <person name="van der Lelie D."/>
            <person name="Woyke T."/>
        </authorList>
    </citation>
    <scope>NUCLEOTIDE SEQUENCE [LARGE SCALE GENOMIC DNA]</scope>
    <source>
        <strain evidence="6 7">BC1</strain>
    </source>
</reference>
<dbReference type="GO" id="GO:0003677">
    <property type="term" value="F:DNA binding"/>
    <property type="evidence" value="ECO:0007669"/>
    <property type="project" value="UniProtKB-KW"/>
</dbReference>
<dbReference type="Gene3D" id="3.40.190.290">
    <property type="match status" value="1"/>
</dbReference>
<dbReference type="Proteomes" id="UP000013523">
    <property type="component" value="Chromosome"/>
</dbReference>
<dbReference type="InterPro" id="IPR005119">
    <property type="entry name" value="LysR_subst-bd"/>
</dbReference>
<dbReference type="STRING" id="86416.Clopa_3564"/>
<dbReference type="PROSITE" id="PS50931">
    <property type="entry name" value="HTH_LYSR"/>
    <property type="match status" value="1"/>
</dbReference>
<keyword evidence="4" id="KW-0804">Transcription</keyword>
<dbReference type="KEGG" id="cpas:Clopa_3564"/>
<evidence type="ECO:0000313" key="6">
    <source>
        <dbReference type="EMBL" id="AGK98349.1"/>
    </source>
</evidence>
<evidence type="ECO:0000313" key="7">
    <source>
        <dbReference type="Proteomes" id="UP000013523"/>
    </source>
</evidence>
<dbReference type="EMBL" id="CP003261">
    <property type="protein sequence ID" value="AGK98349.1"/>
    <property type="molecule type" value="Genomic_DNA"/>
</dbReference>
<dbReference type="GO" id="GO:0003700">
    <property type="term" value="F:DNA-binding transcription factor activity"/>
    <property type="evidence" value="ECO:0007669"/>
    <property type="project" value="InterPro"/>
</dbReference>
<keyword evidence="2" id="KW-0805">Transcription regulation</keyword>
<dbReference type="AlphaFoldDB" id="R4KCS9"/>
<feature type="domain" description="HTH lysR-type" evidence="5">
    <location>
        <begin position="1"/>
        <end position="58"/>
    </location>
</feature>
<dbReference type="SUPFAM" id="SSF46785">
    <property type="entry name" value="Winged helix' DNA-binding domain"/>
    <property type="match status" value="1"/>
</dbReference>
<organism evidence="6 7">
    <name type="scientific">Clostridium pasteurianum BC1</name>
    <dbReference type="NCBI Taxonomy" id="86416"/>
    <lineage>
        <taxon>Bacteria</taxon>
        <taxon>Bacillati</taxon>
        <taxon>Bacillota</taxon>
        <taxon>Clostridia</taxon>
        <taxon>Eubacteriales</taxon>
        <taxon>Clostridiaceae</taxon>
        <taxon>Clostridium</taxon>
    </lineage>
</organism>
<dbReference type="PANTHER" id="PTHR30419">
    <property type="entry name" value="HTH-TYPE TRANSCRIPTIONAL REGULATOR YBHD"/>
    <property type="match status" value="1"/>
</dbReference>
<dbReference type="Pfam" id="PF00126">
    <property type="entry name" value="HTH_1"/>
    <property type="match status" value="1"/>
</dbReference>
<dbReference type="SUPFAM" id="SSF53850">
    <property type="entry name" value="Periplasmic binding protein-like II"/>
    <property type="match status" value="1"/>
</dbReference>
<dbReference type="Pfam" id="PF03466">
    <property type="entry name" value="LysR_substrate"/>
    <property type="match status" value="1"/>
</dbReference>
<evidence type="ECO:0000256" key="3">
    <source>
        <dbReference type="ARBA" id="ARBA00023125"/>
    </source>
</evidence>
<evidence type="ECO:0000256" key="2">
    <source>
        <dbReference type="ARBA" id="ARBA00023015"/>
    </source>
</evidence>
<dbReference type="PANTHER" id="PTHR30419:SF30">
    <property type="entry name" value="LYSR FAMILY TRANSCRIPTIONAL REGULATOR"/>
    <property type="match status" value="1"/>
</dbReference>
<gene>
    <name evidence="6" type="ORF">Clopa_3564</name>
</gene>
<dbReference type="eggNOG" id="COG0583">
    <property type="taxonomic scope" value="Bacteria"/>
</dbReference>
<dbReference type="FunFam" id="1.10.10.10:FF:000001">
    <property type="entry name" value="LysR family transcriptional regulator"/>
    <property type="match status" value="1"/>
</dbReference>
<protein>
    <submittedName>
        <fullName evidence="6">Transcriptional regulator</fullName>
    </submittedName>
</protein>
<proteinExistence type="inferred from homology"/>
<dbReference type="OrthoDB" id="9785745at2"/>
<comment type="similarity">
    <text evidence="1">Belongs to the LysR transcriptional regulatory family.</text>
</comment>
<sequence>MYNTQLETFIQVADAGSFSKAAQILYITPTAVTKQINLLESSMELQLFVRTHRGLTLTEAGKSLYTDAKYIIQYSKESLARARNAMENNVNTIRIGTSLMTPSRFLMELWPKIHEFCPDLKVQLVSFENTPENAREILMHLGQNIDLVTGVFDGEFLRQRKCATLELSRKPICCAVSIHHRLAAKSKLTIQDLFGENLMLIRRGWNSYVDIIRDDIWQNYPQITIKDFSFYDVGVFNQCENSNDILMAFDIWENVHPLLKILPVEWNYDIPFGLLYSPTPSKHVLSFIHAVSQVFGLEVQKNKSSKKSTE</sequence>
<dbReference type="InterPro" id="IPR000847">
    <property type="entry name" value="LysR_HTH_N"/>
</dbReference>
<evidence type="ECO:0000259" key="5">
    <source>
        <dbReference type="PROSITE" id="PS50931"/>
    </source>
</evidence>
<evidence type="ECO:0000256" key="4">
    <source>
        <dbReference type="ARBA" id="ARBA00023163"/>
    </source>
</evidence>
<dbReference type="RefSeq" id="WP_015616632.1">
    <property type="nucleotide sequence ID" value="NC_021182.1"/>
</dbReference>
<keyword evidence="3" id="KW-0238">DNA-binding</keyword>
<dbReference type="InterPro" id="IPR050950">
    <property type="entry name" value="HTH-type_LysR_regulators"/>
</dbReference>
<dbReference type="PATRIC" id="fig|86416.3.peg.3563"/>
<dbReference type="InterPro" id="IPR036390">
    <property type="entry name" value="WH_DNA-bd_sf"/>
</dbReference>